<evidence type="ECO:0000256" key="1">
    <source>
        <dbReference type="SAM" id="MobiDB-lite"/>
    </source>
</evidence>
<accession>A0A5N0V593</accession>
<sequence length="385" mass="42704">MTDPREAQAFQPIPQWRRVVAAALRAAYAWSERRTQPTAMREVSRMTGVVMAAHGPGVGPVTPREFATALHRPLGELRALADCPETEAAAVVLLEAGQLTAEAFDLASEYAAPLGTAIDRATWMPTWTRMHAEQIRHETYAAMVASGRQDDYVRSRRFLIEHPAGSSAELADQRSKAGVQLPPNGYGPIPAGQLYHSRSGSAWWFPCPSCRWPMAVTGELTRCRYRPHSASYRIRPGATPERRPVLERADPGPSARAPKAKAAAGAVCVDTGVWRFVVVPGVSELRLFHALDKPGVDVELWPDFDRYDLRVEIGSTVHQADLKEYQSVGRLIADLTAQRPAADIVLPATHEHQLEVLRQALPATVHITTEKRFRDRILRQLRRNT</sequence>
<evidence type="ECO:0000259" key="2">
    <source>
        <dbReference type="Pfam" id="PF18154"/>
    </source>
</evidence>
<dbReference type="Pfam" id="PF18156">
    <property type="entry name" value="pPIWI_RE_Y"/>
    <property type="match status" value="1"/>
</dbReference>
<evidence type="ECO:0000259" key="3">
    <source>
        <dbReference type="Pfam" id="PF18156"/>
    </source>
</evidence>
<dbReference type="InterPro" id="IPR040828">
    <property type="entry name" value="pPIWI_RE_REase"/>
</dbReference>
<feature type="region of interest" description="Disordered" evidence="1">
    <location>
        <begin position="234"/>
        <end position="257"/>
    </location>
</feature>
<name>A0A5N0V593_9PSEU</name>
<feature type="domain" description="REase associating with pPIWI RE" evidence="2">
    <location>
        <begin position="281"/>
        <end position="384"/>
    </location>
</feature>
<dbReference type="EMBL" id="VMNW02000016">
    <property type="protein sequence ID" value="KAA9161579.1"/>
    <property type="molecule type" value="Genomic_DNA"/>
</dbReference>
<keyword evidence="5" id="KW-1185">Reference proteome</keyword>
<comment type="caution">
    <text evidence="4">The sequence shown here is derived from an EMBL/GenBank/DDBJ whole genome shotgun (WGS) entry which is preliminary data.</text>
</comment>
<dbReference type="RefSeq" id="WP_144746064.1">
    <property type="nucleotide sequence ID" value="NZ_VMNW02000016.1"/>
</dbReference>
<proteinExistence type="predicted"/>
<evidence type="ECO:0008006" key="6">
    <source>
        <dbReference type="Google" id="ProtNLM"/>
    </source>
</evidence>
<evidence type="ECO:0000313" key="4">
    <source>
        <dbReference type="EMBL" id="KAA9161579.1"/>
    </source>
</evidence>
<dbReference type="InterPro" id="IPR041191">
    <property type="entry name" value="pPIWI_RE_Y"/>
</dbReference>
<dbReference type="Pfam" id="PF18154">
    <property type="entry name" value="pPIWI_RE_REase"/>
    <property type="match status" value="1"/>
</dbReference>
<evidence type="ECO:0000313" key="5">
    <source>
        <dbReference type="Proteomes" id="UP000319769"/>
    </source>
</evidence>
<feature type="compositionally biased region" description="Basic and acidic residues" evidence="1">
    <location>
        <begin position="240"/>
        <end position="250"/>
    </location>
</feature>
<gene>
    <name evidence="4" type="ORF">FPZ12_013790</name>
</gene>
<dbReference type="Proteomes" id="UP000319769">
    <property type="component" value="Unassembled WGS sequence"/>
</dbReference>
<organism evidence="4 5">
    <name type="scientific">Amycolatopsis acidicola</name>
    <dbReference type="NCBI Taxonomy" id="2596893"/>
    <lineage>
        <taxon>Bacteria</taxon>
        <taxon>Bacillati</taxon>
        <taxon>Actinomycetota</taxon>
        <taxon>Actinomycetes</taxon>
        <taxon>Pseudonocardiales</taxon>
        <taxon>Pseudonocardiaceae</taxon>
        <taxon>Amycolatopsis</taxon>
    </lineage>
</organism>
<protein>
    <recommendedName>
        <fullName evidence="6">REase associating with pPIWI RE domain-containing protein</fullName>
    </recommendedName>
</protein>
<reference evidence="4" key="1">
    <citation type="submission" date="2019-09" db="EMBL/GenBank/DDBJ databases">
        <authorList>
            <person name="Teo W.F.A."/>
            <person name="Duangmal K."/>
        </authorList>
    </citation>
    <scope>NUCLEOTIDE SEQUENCE [LARGE SCALE GENOMIC DNA]</scope>
    <source>
        <strain evidence="4">K81G1</strain>
    </source>
</reference>
<feature type="domain" description="pPIWI-RE three-gene island" evidence="3">
    <location>
        <begin position="16"/>
        <end position="165"/>
    </location>
</feature>
<dbReference type="OrthoDB" id="580959at2"/>
<dbReference type="AlphaFoldDB" id="A0A5N0V593"/>